<gene>
    <name evidence="1" type="ORF">UXM345_LOCUS24095</name>
</gene>
<protein>
    <submittedName>
        <fullName evidence="1">Uncharacterized protein</fullName>
    </submittedName>
</protein>
<evidence type="ECO:0000313" key="2">
    <source>
        <dbReference type="Proteomes" id="UP000663842"/>
    </source>
</evidence>
<name>A0A819WWB0_9BILA</name>
<evidence type="ECO:0000313" key="1">
    <source>
        <dbReference type="EMBL" id="CAF4132871.1"/>
    </source>
</evidence>
<comment type="caution">
    <text evidence="1">The sequence shown here is derived from an EMBL/GenBank/DDBJ whole genome shotgun (WGS) entry which is preliminary data.</text>
</comment>
<organism evidence="1 2">
    <name type="scientific">Rotaria magnacalcarata</name>
    <dbReference type="NCBI Taxonomy" id="392030"/>
    <lineage>
        <taxon>Eukaryota</taxon>
        <taxon>Metazoa</taxon>
        <taxon>Spiralia</taxon>
        <taxon>Gnathifera</taxon>
        <taxon>Rotifera</taxon>
        <taxon>Eurotatoria</taxon>
        <taxon>Bdelloidea</taxon>
        <taxon>Philodinida</taxon>
        <taxon>Philodinidae</taxon>
        <taxon>Rotaria</taxon>
    </lineage>
</organism>
<proteinExistence type="predicted"/>
<accession>A0A819WWB0</accession>
<reference evidence="1" key="1">
    <citation type="submission" date="2021-02" db="EMBL/GenBank/DDBJ databases">
        <authorList>
            <person name="Nowell W R."/>
        </authorList>
    </citation>
    <scope>NUCLEOTIDE SEQUENCE</scope>
</reference>
<dbReference type="Proteomes" id="UP000663842">
    <property type="component" value="Unassembled WGS sequence"/>
</dbReference>
<dbReference type="EMBL" id="CAJOBF010004314">
    <property type="protein sequence ID" value="CAF4132871.1"/>
    <property type="molecule type" value="Genomic_DNA"/>
</dbReference>
<dbReference type="AlphaFoldDB" id="A0A819WWB0"/>
<sequence>MSFTTSPLKFCLLSSKTRPFKTEDQTKQRCVIIQQLYFRDILSRLIDVKNDLTFNSYEWLSLIKYEID</sequence>